<evidence type="ECO:0000256" key="1">
    <source>
        <dbReference type="SAM" id="MobiDB-lite"/>
    </source>
</evidence>
<proteinExistence type="predicted"/>
<dbReference type="InterPro" id="IPR037383">
    <property type="entry name" value="CCDC87"/>
</dbReference>
<feature type="compositionally biased region" description="Basic and acidic residues" evidence="1">
    <location>
        <begin position="582"/>
        <end position="591"/>
    </location>
</feature>
<feature type="region of interest" description="Disordered" evidence="1">
    <location>
        <begin position="277"/>
        <end position="447"/>
    </location>
</feature>
<feature type="region of interest" description="Disordered" evidence="1">
    <location>
        <begin position="70"/>
        <end position="120"/>
    </location>
</feature>
<dbReference type="PANTHER" id="PTHR16078">
    <property type="entry name" value="COILED-COIL DOMAIN-CONTAINING PROTEIN 87"/>
    <property type="match status" value="1"/>
</dbReference>
<feature type="region of interest" description="Disordered" evidence="1">
    <location>
        <begin position="577"/>
        <end position="648"/>
    </location>
</feature>
<feature type="compositionally biased region" description="Gly residues" evidence="1">
    <location>
        <begin position="685"/>
        <end position="696"/>
    </location>
</feature>
<feature type="compositionally biased region" description="Low complexity" evidence="1">
    <location>
        <begin position="611"/>
        <end position="626"/>
    </location>
</feature>
<dbReference type="OrthoDB" id="67750at2759"/>
<organism evidence="2 3">
    <name type="scientific">Chlamydomonas incerta</name>
    <dbReference type="NCBI Taxonomy" id="51695"/>
    <lineage>
        <taxon>Eukaryota</taxon>
        <taxon>Viridiplantae</taxon>
        <taxon>Chlorophyta</taxon>
        <taxon>core chlorophytes</taxon>
        <taxon>Chlorophyceae</taxon>
        <taxon>CS clade</taxon>
        <taxon>Chlamydomonadales</taxon>
        <taxon>Chlamydomonadaceae</taxon>
        <taxon>Chlamydomonas</taxon>
    </lineage>
</organism>
<accession>A0A835TC36</accession>
<protein>
    <submittedName>
        <fullName evidence="2">Uncharacterized protein</fullName>
    </submittedName>
</protein>
<dbReference type="Proteomes" id="UP000650467">
    <property type="component" value="Unassembled WGS sequence"/>
</dbReference>
<gene>
    <name evidence="2" type="ORF">HXX76_002814</name>
</gene>
<dbReference type="AlphaFoldDB" id="A0A835TC36"/>
<comment type="caution">
    <text evidence="2">The sequence shown here is derived from an EMBL/GenBank/DDBJ whole genome shotgun (WGS) entry which is preliminary data.</text>
</comment>
<feature type="region of interest" description="Disordered" evidence="1">
    <location>
        <begin position="671"/>
        <end position="726"/>
    </location>
</feature>
<feature type="compositionally biased region" description="Gly residues" evidence="1">
    <location>
        <begin position="278"/>
        <end position="287"/>
    </location>
</feature>
<keyword evidence="3" id="KW-1185">Reference proteome</keyword>
<feature type="compositionally biased region" description="Low complexity" evidence="1">
    <location>
        <begin position="708"/>
        <end position="719"/>
    </location>
</feature>
<feature type="compositionally biased region" description="Gly residues" evidence="1">
    <location>
        <begin position="296"/>
        <end position="310"/>
    </location>
</feature>
<feature type="compositionally biased region" description="Gly residues" evidence="1">
    <location>
        <begin position="396"/>
        <end position="408"/>
    </location>
</feature>
<dbReference type="PANTHER" id="PTHR16078:SF1">
    <property type="entry name" value="COILED-COIL DOMAIN-CONTAINING PROTEIN 87"/>
    <property type="match status" value="1"/>
</dbReference>
<feature type="compositionally biased region" description="Polar residues" evidence="1">
    <location>
        <begin position="430"/>
        <end position="440"/>
    </location>
</feature>
<evidence type="ECO:0000313" key="3">
    <source>
        <dbReference type="Proteomes" id="UP000650467"/>
    </source>
</evidence>
<dbReference type="EMBL" id="JAEHOC010000004">
    <property type="protein sequence ID" value="KAG2442732.1"/>
    <property type="molecule type" value="Genomic_DNA"/>
</dbReference>
<name>A0A835TC36_CHLIN</name>
<evidence type="ECO:0000313" key="2">
    <source>
        <dbReference type="EMBL" id="KAG2442732.1"/>
    </source>
</evidence>
<reference evidence="2" key="1">
    <citation type="journal article" date="2020" name="bioRxiv">
        <title>Comparative genomics of Chlamydomonas.</title>
        <authorList>
            <person name="Craig R.J."/>
            <person name="Hasan A.R."/>
            <person name="Ness R.W."/>
            <person name="Keightley P.D."/>
        </authorList>
    </citation>
    <scope>NUCLEOTIDE SEQUENCE</scope>
    <source>
        <strain evidence="2">SAG 7.73</strain>
    </source>
</reference>
<feature type="compositionally biased region" description="Low complexity" evidence="1">
    <location>
        <begin position="92"/>
        <end position="112"/>
    </location>
</feature>
<sequence length="927" mass="94637">MAPTSHLPKLPGATLDDADISFNPATYTSKDTRRVQRLAPVVTVEELRKTGVLGVRHNITSSLAYPGLTAKSLQEPPDAGAGAGGDADDGASDAPSAASGAARGSPAAKGSARMASPDQYDATAAARSTLLHERPNVVERMEKGVAVCGVLRDNRHYRLNSLGVFHAGVNDVRTRSMHRVELHKHLSSTNLRAPQGDKEVRSAVQQDNVGTRLEKMYNRVLKSQYLTDDPGSVTWGVPAGSGGGAGGARGGGGGGGGLSQVASGMAASGLAGSPSGTLGNGAGGGGSPSSLRKAPGGAGGGGGGAPGGAGNSQRRLGGPGGMSISIQDDGRAGPGPGSEALRGKAQGSFLLTPSHATARSGGGGGGAMNSPTHAARSGGGAGLGSSPSMLIRHGSPGAGGAGSPGPGLGSSQQLPNPFAAGPGGGGGVGSTASPNSQQQLGGTGKGTARSADYWVKVTLPPEVIEAQLRHLAATTEANLRAYHARVAAAQDELLYSSGLGPETLGLNPEQVEQSLKIKLGQIQEVTTANDFNYSSLSREAVLASRLGAASKQLLTATSLPQFIRAALEHVTQHTSELQQLAEPDRAKAEHGKPHRRRLGKAAPVGLGTGNADGSSPGAVASAAAADGDSDGDDPSTRRSSGSELWPEYGSVRQRAAEFGWAAPEHRASMALGTDSPHRASEAGVPGAGGAEGGEGGAGERWRPPAPAKAPAGSPAPAAPGERKMGRTITIMRKPDAMITEEWMEEFRDHLLEIEGGPVAPHCPPDGIQPLPPLGAGDMDAGAYVRSRLERLWGVLGMPPHTRLDMVLFFTSRDRALTFAGSLELWEAAAAAVLSREAQVEALVAVQHEIESDNADRLSLGALSALCVRVLQQTRWVAALSERLRQDNGWELTFNGQPYPGPDAISSTHLVAFMEMLRQATEVTGLRP</sequence>